<name>A0A9W8JRB7_9AGAR</name>
<gene>
    <name evidence="2" type="ORF">NLJ89_g10035</name>
</gene>
<evidence type="ECO:0000256" key="1">
    <source>
        <dbReference type="SAM" id="MobiDB-lite"/>
    </source>
</evidence>
<comment type="caution">
    <text evidence="2">The sequence shown here is derived from an EMBL/GenBank/DDBJ whole genome shotgun (WGS) entry which is preliminary data.</text>
</comment>
<feature type="region of interest" description="Disordered" evidence="1">
    <location>
        <begin position="38"/>
        <end position="60"/>
    </location>
</feature>
<protein>
    <submittedName>
        <fullName evidence="2">Uncharacterized protein</fullName>
    </submittedName>
</protein>
<feature type="region of interest" description="Disordered" evidence="1">
    <location>
        <begin position="96"/>
        <end position="135"/>
    </location>
</feature>
<reference evidence="2" key="1">
    <citation type="submission" date="2022-07" db="EMBL/GenBank/DDBJ databases">
        <title>Genome Sequence of Agrocybe chaxingu.</title>
        <authorList>
            <person name="Buettner E."/>
        </authorList>
    </citation>
    <scope>NUCLEOTIDE SEQUENCE</scope>
    <source>
        <strain evidence="2">MP-N11</strain>
    </source>
</reference>
<feature type="compositionally biased region" description="Basic and acidic residues" evidence="1">
    <location>
        <begin position="111"/>
        <end position="129"/>
    </location>
</feature>
<dbReference type="EMBL" id="JANKHO010001713">
    <property type="protein sequence ID" value="KAJ3499881.1"/>
    <property type="molecule type" value="Genomic_DNA"/>
</dbReference>
<dbReference type="Proteomes" id="UP001148786">
    <property type="component" value="Unassembled WGS sequence"/>
</dbReference>
<evidence type="ECO:0000313" key="2">
    <source>
        <dbReference type="EMBL" id="KAJ3499881.1"/>
    </source>
</evidence>
<sequence>MHLQPAFAFAVADVLLGAHDAPTARLLDRRGAPTMVTHRMPAFRPPPSPSSTLRPRTDGPALISHTYPTSRSRHSTASMTITARWVLLPRHLTEAGPFSDSPLSPCGYSEQKQERELGTQRAPNDHDAEGVAPSQAHTTALAVYIRRRHTKVQNPPPLGLLNTAGLFAAANLDGDGSLMTRG</sequence>
<organism evidence="2 3">
    <name type="scientific">Agrocybe chaxingu</name>
    <dbReference type="NCBI Taxonomy" id="84603"/>
    <lineage>
        <taxon>Eukaryota</taxon>
        <taxon>Fungi</taxon>
        <taxon>Dikarya</taxon>
        <taxon>Basidiomycota</taxon>
        <taxon>Agaricomycotina</taxon>
        <taxon>Agaricomycetes</taxon>
        <taxon>Agaricomycetidae</taxon>
        <taxon>Agaricales</taxon>
        <taxon>Agaricineae</taxon>
        <taxon>Strophariaceae</taxon>
        <taxon>Agrocybe</taxon>
    </lineage>
</organism>
<dbReference type="AlphaFoldDB" id="A0A9W8JRB7"/>
<evidence type="ECO:0000313" key="3">
    <source>
        <dbReference type="Proteomes" id="UP001148786"/>
    </source>
</evidence>
<keyword evidence="3" id="KW-1185">Reference proteome</keyword>
<proteinExistence type="predicted"/>
<accession>A0A9W8JRB7</accession>